<evidence type="ECO:0000313" key="2">
    <source>
        <dbReference type="Proteomes" id="UP000805193"/>
    </source>
</evidence>
<organism evidence="1 2">
    <name type="scientific">Ixodes persulcatus</name>
    <name type="common">Taiga tick</name>
    <dbReference type="NCBI Taxonomy" id="34615"/>
    <lineage>
        <taxon>Eukaryota</taxon>
        <taxon>Metazoa</taxon>
        <taxon>Ecdysozoa</taxon>
        <taxon>Arthropoda</taxon>
        <taxon>Chelicerata</taxon>
        <taxon>Arachnida</taxon>
        <taxon>Acari</taxon>
        <taxon>Parasitiformes</taxon>
        <taxon>Ixodida</taxon>
        <taxon>Ixodoidea</taxon>
        <taxon>Ixodidae</taxon>
        <taxon>Ixodinae</taxon>
        <taxon>Ixodes</taxon>
    </lineage>
</organism>
<dbReference type="Proteomes" id="UP000805193">
    <property type="component" value="Unassembled WGS sequence"/>
</dbReference>
<accession>A0AC60PD75</accession>
<reference evidence="1 2" key="1">
    <citation type="journal article" date="2020" name="Cell">
        <title>Large-Scale Comparative Analyses of Tick Genomes Elucidate Their Genetic Diversity and Vector Capacities.</title>
        <authorList>
            <consortium name="Tick Genome and Microbiome Consortium (TIGMIC)"/>
            <person name="Jia N."/>
            <person name="Wang J."/>
            <person name="Shi W."/>
            <person name="Du L."/>
            <person name="Sun Y."/>
            <person name="Zhan W."/>
            <person name="Jiang J.F."/>
            <person name="Wang Q."/>
            <person name="Zhang B."/>
            <person name="Ji P."/>
            <person name="Bell-Sakyi L."/>
            <person name="Cui X.M."/>
            <person name="Yuan T.T."/>
            <person name="Jiang B.G."/>
            <person name="Yang W.F."/>
            <person name="Lam T.T."/>
            <person name="Chang Q.C."/>
            <person name="Ding S.J."/>
            <person name="Wang X.J."/>
            <person name="Zhu J.G."/>
            <person name="Ruan X.D."/>
            <person name="Zhao L."/>
            <person name="Wei J.T."/>
            <person name="Ye R.Z."/>
            <person name="Que T.C."/>
            <person name="Du C.H."/>
            <person name="Zhou Y.H."/>
            <person name="Cheng J.X."/>
            <person name="Dai P.F."/>
            <person name="Guo W.B."/>
            <person name="Han X.H."/>
            <person name="Huang E.J."/>
            <person name="Li L.F."/>
            <person name="Wei W."/>
            <person name="Gao Y.C."/>
            <person name="Liu J.Z."/>
            <person name="Shao H.Z."/>
            <person name="Wang X."/>
            <person name="Wang C.C."/>
            <person name="Yang T.C."/>
            <person name="Huo Q.B."/>
            <person name="Li W."/>
            <person name="Chen H.Y."/>
            <person name="Chen S.E."/>
            <person name="Zhou L.G."/>
            <person name="Ni X.B."/>
            <person name="Tian J.H."/>
            <person name="Sheng Y."/>
            <person name="Liu T."/>
            <person name="Pan Y.S."/>
            <person name="Xia L.Y."/>
            <person name="Li J."/>
            <person name="Zhao F."/>
            <person name="Cao W.C."/>
        </authorList>
    </citation>
    <scope>NUCLEOTIDE SEQUENCE [LARGE SCALE GENOMIC DNA]</scope>
    <source>
        <strain evidence="1">Iper-2018</strain>
    </source>
</reference>
<sequence length="214" mass="23452">MASRKRRCLISEEILDLVFDNNEDDDCDDPEFTMDIESSDSDSDNDAEAWDSEEPLDASVPVAPPPSKAPRLDAWQWEDDDSADKVAKIPFAGTPHVKRTIQIAVGDSPTALSMFNALLGEDFWQMLACHTNAYALEKQASSPDPSWFSSTPGKSEKMPATAGMLCSEAVVIDLVGDCLGNGHTTYTDNWYSSRLLLLHIKEVGSNTVGTVRVH</sequence>
<comment type="caution">
    <text evidence="1">The sequence shown here is derived from an EMBL/GenBank/DDBJ whole genome shotgun (WGS) entry which is preliminary data.</text>
</comment>
<protein>
    <submittedName>
        <fullName evidence="1">Uncharacterized protein</fullName>
    </submittedName>
</protein>
<keyword evidence="2" id="KW-1185">Reference proteome</keyword>
<gene>
    <name evidence="1" type="ORF">HPB47_005511</name>
</gene>
<proteinExistence type="predicted"/>
<evidence type="ECO:0000313" key="1">
    <source>
        <dbReference type="EMBL" id="KAG0417562.1"/>
    </source>
</evidence>
<name>A0AC60PD75_IXOPE</name>
<dbReference type="EMBL" id="JABSTQ010010828">
    <property type="protein sequence ID" value="KAG0417562.1"/>
    <property type="molecule type" value="Genomic_DNA"/>
</dbReference>